<dbReference type="PANTHER" id="PTHR10992:SF943">
    <property type="entry name" value="METHYLESTERASE 10"/>
    <property type="match status" value="1"/>
</dbReference>
<protein>
    <submittedName>
        <fullName evidence="2">Methyl esterase 7</fullName>
    </submittedName>
</protein>
<dbReference type="Pfam" id="PF12697">
    <property type="entry name" value="Abhydrolase_6"/>
    <property type="match status" value="1"/>
</dbReference>
<dbReference type="EMBL" id="BKCP01005738">
    <property type="protein sequence ID" value="GER39640.1"/>
    <property type="molecule type" value="Genomic_DNA"/>
</dbReference>
<keyword evidence="3" id="KW-1185">Reference proteome</keyword>
<feature type="non-terminal residue" evidence="2">
    <location>
        <position position="257"/>
    </location>
</feature>
<feature type="domain" description="AB hydrolase-1" evidence="1">
    <location>
        <begin position="15"/>
        <end position="195"/>
    </location>
</feature>
<dbReference type="GO" id="GO:0080031">
    <property type="term" value="F:methyl salicylate esterase activity"/>
    <property type="evidence" value="ECO:0007669"/>
    <property type="project" value="TreeGrafter"/>
</dbReference>
<evidence type="ECO:0000259" key="1">
    <source>
        <dbReference type="Pfam" id="PF12697"/>
    </source>
</evidence>
<dbReference type="GO" id="GO:0080030">
    <property type="term" value="F:methyl indole-3-acetate esterase activity"/>
    <property type="evidence" value="ECO:0007669"/>
    <property type="project" value="TreeGrafter"/>
</dbReference>
<evidence type="ECO:0000313" key="2">
    <source>
        <dbReference type="EMBL" id="GER39640.1"/>
    </source>
</evidence>
<dbReference type="InterPro" id="IPR029058">
    <property type="entry name" value="AB_hydrolase_fold"/>
</dbReference>
<dbReference type="GO" id="GO:0009696">
    <property type="term" value="P:salicylic acid metabolic process"/>
    <property type="evidence" value="ECO:0007669"/>
    <property type="project" value="TreeGrafter"/>
</dbReference>
<dbReference type="PANTHER" id="PTHR10992">
    <property type="entry name" value="METHYLESTERASE FAMILY MEMBER"/>
    <property type="match status" value="1"/>
</dbReference>
<name>A0A5A7Q3D8_STRAF</name>
<dbReference type="InterPro" id="IPR045889">
    <property type="entry name" value="MES/HNL"/>
</dbReference>
<dbReference type="Gene3D" id="3.40.50.1820">
    <property type="entry name" value="alpha/beta hydrolase"/>
    <property type="match status" value="1"/>
</dbReference>
<dbReference type="OrthoDB" id="408373at2759"/>
<dbReference type="InterPro" id="IPR000073">
    <property type="entry name" value="AB_hydrolase_1"/>
</dbReference>
<evidence type="ECO:0000313" key="3">
    <source>
        <dbReference type="Proteomes" id="UP000325081"/>
    </source>
</evidence>
<organism evidence="2 3">
    <name type="scientific">Striga asiatica</name>
    <name type="common">Asiatic witchweed</name>
    <name type="synonym">Buchnera asiatica</name>
    <dbReference type="NCBI Taxonomy" id="4170"/>
    <lineage>
        <taxon>Eukaryota</taxon>
        <taxon>Viridiplantae</taxon>
        <taxon>Streptophyta</taxon>
        <taxon>Embryophyta</taxon>
        <taxon>Tracheophyta</taxon>
        <taxon>Spermatophyta</taxon>
        <taxon>Magnoliopsida</taxon>
        <taxon>eudicotyledons</taxon>
        <taxon>Gunneridae</taxon>
        <taxon>Pentapetalae</taxon>
        <taxon>asterids</taxon>
        <taxon>lamiids</taxon>
        <taxon>Lamiales</taxon>
        <taxon>Orobanchaceae</taxon>
        <taxon>Buchnereae</taxon>
        <taxon>Striga</taxon>
    </lineage>
</organism>
<dbReference type="AlphaFoldDB" id="A0A5A7Q3D8"/>
<dbReference type="GO" id="GO:0009694">
    <property type="term" value="P:jasmonic acid metabolic process"/>
    <property type="evidence" value="ECO:0007669"/>
    <property type="project" value="TreeGrafter"/>
</dbReference>
<dbReference type="Proteomes" id="UP000325081">
    <property type="component" value="Unassembled WGS sequence"/>
</dbReference>
<sequence>MNENNSIDKKHFVLDNRHKVTALDLAGCGVHPSQLHQISSFSDYARPLMDFLSALLDDERVVLVGHSYGRISISEAADTFPGKVSLAVFVTAYMPNCTDPPGDFFVKRTSDEMSFMDCDENAVETEFVLREGFEQAGLLSQERYGKIKRCYVICEEDDASSVEFQRHNIEENLPDVVMSIAEAGHMVMLTRPQELCHFLLDENTVETEFIFREGFEQAGFAKRHNIEENPPDVVMSIAEDGHMVLLTRPQELCHCLL</sequence>
<reference evidence="3" key="1">
    <citation type="journal article" date="2019" name="Curr. Biol.">
        <title>Genome Sequence of Striga asiatica Provides Insight into the Evolution of Plant Parasitism.</title>
        <authorList>
            <person name="Yoshida S."/>
            <person name="Kim S."/>
            <person name="Wafula E.K."/>
            <person name="Tanskanen J."/>
            <person name="Kim Y.M."/>
            <person name="Honaas L."/>
            <person name="Yang Z."/>
            <person name="Spallek T."/>
            <person name="Conn C.E."/>
            <person name="Ichihashi Y."/>
            <person name="Cheong K."/>
            <person name="Cui S."/>
            <person name="Der J.P."/>
            <person name="Gundlach H."/>
            <person name="Jiao Y."/>
            <person name="Hori C."/>
            <person name="Ishida J.K."/>
            <person name="Kasahara H."/>
            <person name="Kiba T."/>
            <person name="Kim M.S."/>
            <person name="Koo N."/>
            <person name="Laohavisit A."/>
            <person name="Lee Y.H."/>
            <person name="Lumba S."/>
            <person name="McCourt P."/>
            <person name="Mortimer J.C."/>
            <person name="Mutuku J.M."/>
            <person name="Nomura T."/>
            <person name="Sasaki-Sekimoto Y."/>
            <person name="Seto Y."/>
            <person name="Wang Y."/>
            <person name="Wakatake T."/>
            <person name="Sakakibara H."/>
            <person name="Demura T."/>
            <person name="Yamaguchi S."/>
            <person name="Yoneyama K."/>
            <person name="Manabe R.I."/>
            <person name="Nelson D.C."/>
            <person name="Schulman A.H."/>
            <person name="Timko M.P."/>
            <person name="dePamphilis C.W."/>
            <person name="Choi D."/>
            <person name="Shirasu K."/>
        </authorList>
    </citation>
    <scope>NUCLEOTIDE SEQUENCE [LARGE SCALE GENOMIC DNA]</scope>
    <source>
        <strain evidence="3">cv. UVA1</strain>
    </source>
</reference>
<dbReference type="SUPFAM" id="SSF53474">
    <property type="entry name" value="alpha/beta-Hydrolases"/>
    <property type="match status" value="1"/>
</dbReference>
<accession>A0A5A7Q3D8</accession>
<proteinExistence type="predicted"/>
<dbReference type="GO" id="GO:0080032">
    <property type="term" value="F:methyl jasmonate esterase activity"/>
    <property type="evidence" value="ECO:0007669"/>
    <property type="project" value="TreeGrafter"/>
</dbReference>
<gene>
    <name evidence="2" type="ORF">STAS_16267</name>
</gene>
<comment type="caution">
    <text evidence="2">The sequence shown here is derived from an EMBL/GenBank/DDBJ whole genome shotgun (WGS) entry which is preliminary data.</text>
</comment>